<proteinExistence type="inferred from homology"/>
<comment type="caution">
    <text evidence="4">The sequence shown here is derived from an EMBL/GenBank/DDBJ whole genome shotgun (WGS) entry which is preliminary data.</text>
</comment>
<accession>A0ABT5EEQ6</accession>
<dbReference type="EMBL" id="JAQNDO010000001">
    <property type="protein sequence ID" value="MDC0740288.1"/>
    <property type="molecule type" value="Genomic_DNA"/>
</dbReference>
<dbReference type="CDD" id="cd00667">
    <property type="entry name" value="ring_hydroxylating_dioxygenases_beta"/>
    <property type="match status" value="1"/>
</dbReference>
<gene>
    <name evidence="4" type="ORF">POL67_02955</name>
</gene>
<name>A0ABT5EEQ6_9BACT</name>
<feature type="domain" description="SnoaL-like" evidence="3">
    <location>
        <begin position="11"/>
        <end position="142"/>
    </location>
</feature>
<evidence type="ECO:0000256" key="2">
    <source>
        <dbReference type="ARBA" id="ARBA00023002"/>
    </source>
</evidence>
<evidence type="ECO:0000313" key="4">
    <source>
        <dbReference type="EMBL" id="MDC0740288.1"/>
    </source>
</evidence>
<evidence type="ECO:0000256" key="1">
    <source>
        <dbReference type="ARBA" id="ARBA00009570"/>
    </source>
</evidence>
<keyword evidence="4" id="KW-0223">Dioxygenase</keyword>
<protein>
    <submittedName>
        <fullName evidence="4">Aromatic-ring-hydroxylating dioxygenase subunit beta</fullName>
    </submittedName>
</protein>
<dbReference type="Pfam" id="PF13577">
    <property type="entry name" value="SnoaL_4"/>
    <property type="match status" value="1"/>
</dbReference>
<keyword evidence="2" id="KW-0560">Oxidoreductase</keyword>
<evidence type="ECO:0000313" key="5">
    <source>
        <dbReference type="Proteomes" id="UP001221411"/>
    </source>
</evidence>
<dbReference type="RefSeq" id="WP_271915360.1">
    <property type="nucleotide sequence ID" value="NZ_JAQNDO010000001.1"/>
</dbReference>
<dbReference type="InterPro" id="IPR032710">
    <property type="entry name" value="NTF2-like_dom_sf"/>
</dbReference>
<comment type="similarity">
    <text evidence="1">Belongs to the bacterial ring-hydroxylating dioxygenase beta subunit family.</text>
</comment>
<reference evidence="4 5" key="1">
    <citation type="submission" date="2022-11" db="EMBL/GenBank/DDBJ databases">
        <title>Minimal conservation of predation-associated metabolite biosynthetic gene clusters underscores biosynthetic potential of Myxococcota including descriptions for ten novel species: Archangium lansinium sp. nov., Myxococcus landrumus sp. nov., Nannocystis bai.</title>
        <authorList>
            <person name="Ahearne A."/>
            <person name="Stevens C."/>
            <person name="Dowd S."/>
        </authorList>
    </citation>
    <scope>NUCLEOTIDE SEQUENCE [LARGE SCALE GENOMIC DNA]</scope>
    <source>
        <strain evidence="4 5">RJM3</strain>
    </source>
</reference>
<dbReference type="Gene3D" id="3.10.450.50">
    <property type="match status" value="1"/>
</dbReference>
<dbReference type="InterPro" id="IPR037401">
    <property type="entry name" value="SnoaL-like"/>
</dbReference>
<sequence>MNPENLRGYTLRAAVEDVLYDYAAALDEGALERWPFFFTEGALYEVVSRENEERGLPLALVRCEGRGMMIDRATALKEVLFYSPRTYRHFISNVRPIWRSEERIEAVSNFVLLQTLVERETTVLVAGQYRDTLVVADGKLLFSGKRCIYDTTMIPNTVVYPL</sequence>
<dbReference type="SUPFAM" id="SSF54427">
    <property type="entry name" value="NTF2-like"/>
    <property type="match status" value="1"/>
</dbReference>
<organism evidence="4 5">
    <name type="scientific">Polyangium mundeleinium</name>
    <dbReference type="NCBI Taxonomy" id="2995306"/>
    <lineage>
        <taxon>Bacteria</taxon>
        <taxon>Pseudomonadati</taxon>
        <taxon>Myxococcota</taxon>
        <taxon>Polyangia</taxon>
        <taxon>Polyangiales</taxon>
        <taxon>Polyangiaceae</taxon>
        <taxon>Polyangium</taxon>
    </lineage>
</organism>
<keyword evidence="5" id="KW-1185">Reference proteome</keyword>
<dbReference type="GO" id="GO:0051213">
    <property type="term" value="F:dioxygenase activity"/>
    <property type="evidence" value="ECO:0007669"/>
    <property type="project" value="UniProtKB-KW"/>
</dbReference>
<dbReference type="InterPro" id="IPR000391">
    <property type="entry name" value="Rng_hydr_dOase-bsu"/>
</dbReference>
<dbReference type="Proteomes" id="UP001221411">
    <property type="component" value="Unassembled WGS sequence"/>
</dbReference>
<evidence type="ECO:0000259" key="3">
    <source>
        <dbReference type="Pfam" id="PF13577"/>
    </source>
</evidence>